<evidence type="ECO:0000313" key="3">
    <source>
        <dbReference type="Proteomes" id="UP000789524"/>
    </source>
</evidence>
<feature type="region of interest" description="Disordered" evidence="1">
    <location>
        <begin position="53"/>
        <end position="80"/>
    </location>
</feature>
<protein>
    <submittedName>
        <fullName evidence="2">(African queen) hypothetical protein</fullName>
    </submittedName>
</protein>
<gene>
    <name evidence="2" type="ORF">DCHRY22_LOCUS5947</name>
</gene>
<organism evidence="2 3">
    <name type="scientific">Danaus chrysippus</name>
    <name type="common">African queen</name>
    <dbReference type="NCBI Taxonomy" id="151541"/>
    <lineage>
        <taxon>Eukaryota</taxon>
        <taxon>Metazoa</taxon>
        <taxon>Ecdysozoa</taxon>
        <taxon>Arthropoda</taxon>
        <taxon>Hexapoda</taxon>
        <taxon>Insecta</taxon>
        <taxon>Pterygota</taxon>
        <taxon>Neoptera</taxon>
        <taxon>Endopterygota</taxon>
        <taxon>Lepidoptera</taxon>
        <taxon>Glossata</taxon>
        <taxon>Ditrysia</taxon>
        <taxon>Papilionoidea</taxon>
        <taxon>Nymphalidae</taxon>
        <taxon>Danainae</taxon>
        <taxon>Danaini</taxon>
        <taxon>Danaina</taxon>
        <taxon>Danaus</taxon>
        <taxon>Anosia</taxon>
    </lineage>
</organism>
<sequence>MPRHCDEDSGRSSCSATSVTFSPVIDYHKFDTMKTGKAQDSSELKVSTHPRNFINTFKSPNEKEPFPKLQTTKESKESSF</sequence>
<reference evidence="2" key="1">
    <citation type="submission" date="2021-09" db="EMBL/GenBank/DDBJ databases">
        <authorList>
            <person name="Martin H S."/>
        </authorList>
    </citation>
    <scope>NUCLEOTIDE SEQUENCE</scope>
</reference>
<comment type="caution">
    <text evidence="2">The sequence shown here is derived from an EMBL/GenBank/DDBJ whole genome shotgun (WGS) entry which is preliminary data.</text>
</comment>
<name>A0A8J2QKT8_9NEOP</name>
<dbReference type="Proteomes" id="UP000789524">
    <property type="component" value="Unassembled WGS sequence"/>
</dbReference>
<feature type="compositionally biased region" description="Basic and acidic residues" evidence="1">
    <location>
        <begin position="60"/>
        <end position="80"/>
    </location>
</feature>
<evidence type="ECO:0000256" key="1">
    <source>
        <dbReference type="SAM" id="MobiDB-lite"/>
    </source>
</evidence>
<evidence type="ECO:0000313" key="2">
    <source>
        <dbReference type="EMBL" id="CAG9565039.1"/>
    </source>
</evidence>
<dbReference type="AlphaFoldDB" id="A0A8J2QKT8"/>
<proteinExistence type="predicted"/>
<dbReference type="EMBL" id="CAKASE010000052">
    <property type="protein sequence ID" value="CAG9565039.1"/>
    <property type="molecule type" value="Genomic_DNA"/>
</dbReference>
<accession>A0A8J2QKT8</accession>
<keyword evidence="3" id="KW-1185">Reference proteome</keyword>